<sequence length="164" mass="18718">MPVGKLPTRTIAASFYGVFSRWSELWEQFDHMIIRNGDLTLAQKFHYQKLFLKGAAASTIASLPTTEACYVDAVSVLKKRFVDKTRLEQEYFSRRRMLTPIRSPTDTAAFRKLHEQVLTSIRGLEFLGVTKKKKEGVVFCDDFCHSPPDAPWCTSHAVPQLMCN</sequence>
<evidence type="ECO:0000313" key="1">
    <source>
        <dbReference type="EMBL" id="KAK8759233.1"/>
    </source>
</evidence>
<evidence type="ECO:0000313" key="2">
    <source>
        <dbReference type="Proteomes" id="UP001321473"/>
    </source>
</evidence>
<dbReference type="AlphaFoldDB" id="A0AAQ4D9U3"/>
<dbReference type="Pfam" id="PF03564">
    <property type="entry name" value="DUF1759"/>
    <property type="match status" value="1"/>
</dbReference>
<dbReference type="Proteomes" id="UP001321473">
    <property type="component" value="Unassembled WGS sequence"/>
</dbReference>
<comment type="caution">
    <text evidence="1">The sequence shown here is derived from an EMBL/GenBank/DDBJ whole genome shotgun (WGS) entry which is preliminary data.</text>
</comment>
<reference evidence="1 2" key="1">
    <citation type="journal article" date="2023" name="Arcadia Sci">
        <title>De novo assembly of a long-read Amblyomma americanum tick genome.</title>
        <authorList>
            <person name="Chou S."/>
            <person name="Poskanzer K.E."/>
            <person name="Rollins M."/>
            <person name="Thuy-Boun P.S."/>
        </authorList>
    </citation>
    <scope>NUCLEOTIDE SEQUENCE [LARGE SCALE GENOMIC DNA]</scope>
    <source>
        <strain evidence="1">F_SG_1</strain>
        <tissue evidence="1">Salivary glands</tissue>
    </source>
</reference>
<protein>
    <recommendedName>
        <fullName evidence="3">Tick transposon</fullName>
    </recommendedName>
</protein>
<dbReference type="InterPro" id="IPR005312">
    <property type="entry name" value="DUF1759"/>
</dbReference>
<dbReference type="EMBL" id="JARKHS020033290">
    <property type="protein sequence ID" value="KAK8759233.1"/>
    <property type="molecule type" value="Genomic_DNA"/>
</dbReference>
<evidence type="ECO:0008006" key="3">
    <source>
        <dbReference type="Google" id="ProtNLM"/>
    </source>
</evidence>
<keyword evidence="2" id="KW-1185">Reference proteome</keyword>
<accession>A0AAQ4D9U3</accession>
<gene>
    <name evidence="1" type="ORF">V5799_003136</name>
</gene>
<organism evidence="1 2">
    <name type="scientific">Amblyomma americanum</name>
    <name type="common">Lone star tick</name>
    <dbReference type="NCBI Taxonomy" id="6943"/>
    <lineage>
        <taxon>Eukaryota</taxon>
        <taxon>Metazoa</taxon>
        <taxon>Ecdysozoa</taxon>
        <taxon>Arthropoda</taxon>
        <taxon>Chelicerata</taxon>
        <taxon>Arachnida</taxon>
        <taxon>Acari</taxon>
        <taxon>Parasitiformes</taxon>
        <taxon>Ixodida</taxon>
        <taxon>Ixodoidea</taxon>
        <taxon>Ixodidae</taxon>
        <taxon>Amblyomminae</taxon>
        <taxon>Amblyomma</taxon>
    </lineage>
</organism>
<name>A0AAQ4D9U3_AMBAM</name>
<proteinExistence type="predicted"/>